<evidence type="ECO:0008006" key="3">
    <source>
        <dbReference type="Google" id="ProtNLM"/>
    </source>
</evidence>
<dbReference type="Proteomes" id="UP000632222">
    <property type="component" value="Unassembled WGS sequence"/>
</dbReference>
<proteinExistence type="predicted"/>
<sequence>MIQSWMKKEIRLREGLLALICLGVLTACSTHPHPAPEATLLPDGGLVTTIGDGYQLVFETSAEGTSKQGMTSEKSTFVELARNVLRAMMAVEAFNPTSTDSDATCSAFLPQVAIHSGLQRVVLPLSAQVTGLTCTSTPTTVSVTLSSSSGKSYSLQDTKNPAQFVAQIVADNVAYAAASLSAAHPEITDQASRCLNPSPDGILEIMLAGLYKKTLKLPEVVQFYDVDCQGSLQGWSESNVTYADPKALSAQYLFGFWTRSSATSLARAVASNLVYAMADAEYTNPFSSGADANCSGTPPTLTVASGNQVRQLKVDPQVASYNCTSTETTFNATVSLKSGASITMTLQKDPEQVLANKVAQILLAAMDAVETGNPDSTGADAICIYSSTQQAVSVLSGAQSVLVSAPAPVNSISCTSTLTQFDVTVTTSGGVSVTRSLKK</sequence>
<name>A0ABQ2D3B5_9DEIO</name>
<dbReference type="RefSeq" id="WP_189003835.1">
    <property type="nucleotide sequence ID" value="NZ_BMOD01000012.1"/>
</dbReference>
<accession>A0ABQ2D3B5</accession>
<organism evidence="1 2">
    <name type="scientific">Deinococcus roseus</name>
    <dbReference type="NCBI Taxonomy" id="392414"/>
    <lineage>
        <taxon>Bacteria</taxon>
        <taxon>Thermotogati</taxon>
        <taxon>Deinococcota</taxon>
        <taxon>Deinococci</taxon>
        <taxon>Deinococcales</taxon>
        <taxon>Deinococcaceae</taxon>
        <taxon>Deinococcus</taxon>
    </lineage>
</organism>
<gene>
    <name evidence="1" type="ORF">GCM10008938_30560</name>
</gene>
<dbReference type="PROSITE" id="PS51257">
    <property type="entry name" value="PROKAR_LIPOPROTEIN"/>
    <property type="match status" value="1"/>
</dbReference>
<comment type="caution">
    <text evidence="1">The sequence shown here is derived from an EMBL/GenBank/DDBJ whole genome shotgun (WGS) entry which is preliminary data.</text>
</comment>
<dbReference type="EMBL" id="BMOD01000012">
    <property type="protein sequence ID" value="GGJ42334.1"/>
    <property type="molecule type" value="Genomic_DNA"/>
</dbReference>
<reference evidence="2" key="1">
    <citation type="journal article" date="2019" name="Int. J. Syst. Evol. Microbiol.">
        <title>The Global Catalogue of Microorganisms (GCM) 10K type strain sequencing project: providing services to taxonomists for standard genome sequencing and annotation.</title>
        <authorList>
            <consortium name="The Broad Institute Genomics Platform"/>
            <consortium name="The Broad Institute Genome Sequencing Center for Infectious Disease"/>
            <person name="Wu L."/>
            <person name="Ma J."/>
        </authorList>
    </citation>
    <scope>NUCLEOTIDE SEQUENCE [LARGE SCALE GENOMIC DNA]</scope>
    <source>
        <strain evidence="2">JCM 14370</strain>
    </source>
</reference>
<evidence type="ECO:0000313" key="1">
    <source>
        <dbReference type="EMBL" id="GGJ42334.1"/>
    </source>
</evidence>
<keyword evidence="2" id="KW-1185">Reference proteome</keyword>
<protein>
    <recommendedName>
        <fullName evidence="3">Lipoprotein</fullName>
    </recommendedName>
</protein>
<evidence type="ECO:0000313" key="2">
    <source>
        <dbReference type="Proteomes" id="UP000632222"/>
    </source>
</evidence>